<accession>A0A844ZPJ0</accession>
<name>A0A844ZPJ0_9SPHN</name>
<evidence type="ECO:0000256" key="2">
    <source>
        <dbReference type="ARBA" id="ARBA00022676"/>
    </source>
</evidence>
<dbReference type="GO" id="GO:0016757">
    <property type="term" value="F:glycosyltransferase activity"/>
    <property type="evidence" value="ECO:0007669"/>
    <property type="project" value="UniProtKB-KW"/>
</dbReference>
<gene>
    <name evidence="5" type="ORF">GRI41_02395</name>
</gene>
<evidence type="ECO:0000313" key="6">
    <source>
        <dbReference type="Proteomes" id="UP000442714"/>
    </source>
</evidence>
<evidence type="ECO:0000259" key="4">
    <source>
        <dbReference type="Pfam" id="PF00535"/>
    </source>
</evidence>
<organism evidence="5 6">
    <name type="scientific">Pontixanthobacter aquaemixtae</name>
    <dbReference type="NCBI Taxonomy" id="1958940"/>
    <lineage>
        <taxon>Bacteria</taxon>
        <taxon>Pseudomonadati</taxon>
        <taxon>Pseudomonadota</taxon>
        <taxon>Alphaproteobacteria</taxon>
        <taxon>Sphingomonadales</taxon>
        <taxon>Erythrobacteraceae</taxon>
        <taxon>Pontixanthobacter</taxon>
    </lineage>
</organism>
<dbReference type="Pfam" id="PF00535">
    <property type="entry name" value="Glycos_transf_2"/>
    <property type="match status" value="1"/>
</dbReference>
<keyword evidence="2" id="KW-0328">Glycosyltransferase</keyword>
<dbReference type="PANTHER" id="PTHR43179">
    <property type="entry name" value="RHAMNOSYLTRANSFERASE WBBL"/>
    <property type="match status" value="1"/>
</dbReference>
<sequence length="298" mass="32396">MADPLSISVIIPAYGPTPYLRRVLMALRNGTQQPTAIFVSHSGTDDPTDWIAREFPEVTALHSPERLFAGAARNKAATIATTDAIAFCDCDTVPAADWVEQAAENLHANPGAFIVGSIGTAETGGYWGMSVWHCEFSEQAPWRPFGEQRGGASCNLAVRKADLAAVGYFPENFRAGQDTMLFHLLRQSGKTQIFQPDMQVGHFNLPGFSHFYRHLMNQGRHFAKVRMSTDMPGHKAVRFWPASPLLGAAKCALILKRIVSGGKFGMAIKYLPGIVAGTTIWAAGCTYAAATGRFTGRY</sequence>
<dbReference type="CDD" id="cd00761">
    <property type="entry name" value="Glyco_tranf_GTA_type"/>
    <property type="match status" value="1"/>
</dbReference>
<dbReference type="AlphaFoldDB" id="A0A844ZPJ0"/>
<evidence type="ECO:0000313" key="5">
    <source>
        <dbReference type="EMBL" id="MXO89663.1"/>
    </source>
</evidence>
<dbReference type="InterPro" id="IPR001173">
    <property type="entry name" value="Glyco_trans_2-like"/>
</dbReference>
<dbReference type="Gene3D" id="3.90.550.10">
    <property type="entry name" value="Spore Coat Polysaccharide Biosynthesis Protein SpsA, Chain A"/>
    <property type="match status" value="1"/>
</dbReference>
<dbReference type="EMBL" id="WTYX01000001">
    <property type="protein sequence ID" value="MXO89663.1"/>
    <property type="molecule type" value="Genomic_DNA"/>
</dbReference>
<proteinExistence type="inferred from homology"/>
<dbReference type="RefSeq" id="WP_160603080.1">
    <property type="nucleotide sequence ID" value="NZ_WTYX01000001.1"/>
</dbReference>
<dbReference type="SUPFAM" id="SSF53448">
    <property type="entry name" value="Nucleotide-diphospho-sugar transferases"/>
    <property type="match status" value="1"/>
</dbReference>
<comment type="similarity">
    <text evidence="1">Belongs to the glycosyltransferase 2 family.</text>
</comment>
<protein>
    <submittedName>
        <fullName evidence="5">Glycosyltransferase</fullName>
    </submittedName>
</protein>
<feature type="domain" description="Glycosyltransferase 2-like" evidence="4">
    <location>
        <begin position="8"/>
        <end position="135"/>
    </location>
</feature>
<comment type="caution">
    <text evidence="5">The sequence shown here is derived from an EMBL/GenBank/DDBJ whole genome shotgun (WGS) entry which is preliminary data.</text>
</comment>
<reference evidence="5 6" key="1">
    <citation type="submission" date="2019-12" db="EMBL/GenBank/DDBJ databases">
        <title>Genomic-based taxomic classification of the family Erythrobacteraceae.</title>
        <authorList>
            <person name="Xu L."/>
        </authorList>
    </citation>
    <scope>NUCLEOTIDE SEQUENCE [LARGE SCALE GENOMIC DNA]</scope>
    <source>
        <strain evidence="5 6">KCTC 52763</strain>
    </source>
</reference>
<evidence type="ECO:0000256" key="3">
    <source>
        <dbReference type="ARBA" id="ARBA00022679"/>
    </source>
</evidence>
<evidence type="ECO:0000256" key="1">
    <source>
        <dbReference type="ARBA" id="ARBA00006739"/>
    </source>
</evidence>
<keyword evidence="3 5" id="KW-0808">Transferase</keyword>
<keyword evidence="6" id="KW-1185">Reference proteome</keyword>
<dbReference type="Proteomes" id="UP000442714">
    <property type="component" value="Unassembled WGS sequence"/>
</dbReference>
<dbReference type="InterPro" id="IPR029044">
    <property type="entry name" value="Nucleotide-diphossugar_trans"/>
</dbReference>
<dbReference type="OrthoDB" id="6653642at2"/>
<dbReference type="PANTHER" id="PTHR43179:SF12">
    <property type="entry name" value="GALACTOFURANOSYLTRANSFERASE GLFT2"/>
    <property type="match status" value="1"/>
</dbReference>